<dbReference type="PANTHER" id="PTHR30632">
    <property type="entry name" value="MOLYBDATE-BINDING PERIPLASMIC PROTEIN"/>
    <property type="match status" value="1"/>
</dbReference>
<dbReference type="PIRSF" id="PIRSF004846">
    <property type="entry name" value="ModA"/>
    <property type="match status" value="1"/>
</dbReference>
<dbReference type="RefSeq" id="WP_345395552.1">
    <property type="nucleotide sequence ID" value="NZ_BAABLA010000024.1"/>
</dbReference>
<reference evidence="6" key="1">
    <citation type="journal article" date="2019" name="Int. J. Syst. Evol. Microbiol.">
        <title>The Global Catalogue of Microorganisms (GCM) 10K type strain sequencing project: providing services to taxonomists for standard genome sequencing and annotation.</title>
        <authorList>
            <consortium name="The Broad Institute Genomics Platform"/>
            <consortium name="The Broad Institute Genome Sequencing Center for Infectious Disease"/>
            <person name="Wu L."/>
            <person name="Ma J."/>
        </authorList>
    </citation>
    <scope>NUCLEOTIDE SEQUENCE [LARGE SCALE GENOMIC DNA]</scope>
    <source>
        <strain evidence="6">KCTC 32255</strain>
    </source>
</reference>
<dbReference type="Pfam" id="PF13531">
    <property type="entry name" value="SBP_bac_11"/>
    <property type="match status" value="1"/>
</dbReference>
<evidence type="ECO:0000256" key="3">
    <source>
        <dbReference type="ARBA" id="ARBA00022729"/>
    </source>
</evidence>
<name>A0ABW2BTX4_9PSEU</name>
<evidence type="ECO:0000313" key="6">
    <source>
        <dbReference type="Proteomes" id="UP001596337"/>
    </source>
</evidence>
<dbReference type="Proteomes" id="UP001596337">
    <property type="component" value="Unassembled WGS sequence"/>
</dbReference>
<dbReference type="PANTHER" id="PTHR30632:SF0">
    <property type="entry name" value="SULFATE-BINDING PROTEIN"/>
    <property type="match status" value="1"/>
</dbReference>
<organism evidence="5 6">
    <name type="scientific">Haloechinothrix salitolerans</name>
    <dbReference type="NCBI Taxonomy" id="926830"/>
    <lineage>
        <taxon>Bacteria</taxon>
        <taxon>Bacillati</taxon>
        <taxon>Actinomycetota</taxon>
        <taxon>Actinomycetes</taxon>
        <taxon>Pseudonocardiales</taxon>
        <taxon>Pseudonocardiaceae</taxon>
        <taxon>Haloechinothrix</taxon>
    </lineage>
</organism>
<dbReference type="InterPro" id="IPR050682">
    <property type="entry name" value="ModA/WtpA"/>
</dbReference>
<protein>
    <submittedName>
        <fullName evidence="5">Molybdate ABC transporter substrate-binding protein</fullName>
    </submittedName>
</protein>
<dbReference type="Gene3D" id="3.40.190.10">
    <property type="entry name" value="Periplasmic binding protein-like II"/>
    <property type="match status" value="2"/>
</dbReference>
<comment type="similarity">
    <text evidence="1">Belongs to the bacterial solute-binding protein ModA family.</text>
</comment>
<dbReference type="PROSITE" id="PS51257">
    <property type="entry name" value="PROKAR_LIPOPROTEIN"/>
    <property type="match status" value="1"/>
</dbReference>
<gene>
    <name evidence="5" type="primary">modA</name>
    <name evidence="5" type="ORF">ACFQGD_04955</name>
</gene>
<keyword evidence="2" id="KW-0479">Metal-binding</keyword>
<feature type="chain" id="PRO_5047186508" evidence="4">
    <location>
        <begin position="21"/>
        <end position="240"/>
    </location>
</feature>
<evidence type="ECO:0000256" key="1">
    <source>
        <dbReference type="ARBA" id="ARBA00009175"/>
    </source>
</evidence>
<proteinExistence type="inferred from homology"/>
<evidence type="ECO:0000256" key="2">
    <source>
        <dbReference type="ARBA" id="ARBA00022723"/>
    </source>
</evidence>
<dbReference type="SUPFAM" id="SSF53850">
    <property type="entry name" value="Periplasmic binding protein-like II"/>
    <property type="match status" value="1"/>
</dbReference>
<evidence type="ECO:0000313" key="5">
    <source>
        <dbReference type="EMBL" id="MFC6866486.1"/>
    </source>
</evidence>
<dbReference type="InterPro" id="IPR005950">
    <property type="entry name" value="ModA"/>
</dbReference>
<keyword evidence="6" id="KW-1185">Reference proteome</keyword>
<feature type="signal peptide" evidence="4">
    <location>
        <begin position="1"/>
        <end position="20"/>
    </location>
</feature>
<sequence length="240" mass="24802">MSKAIATSLAALLAMAGCTASEERTLTVFAAASLTDVFTTLEQRFEDEHPDVDVRVHFAGSSRLAQQLAEGASADVFASADEDVMRDVAGEGLLTGEPTPFATNTLTIAVEPGNPLGIRGLADLAREDVTAVVCQPQVPCGSAARELAAAHDVEPRFASEEPDVTAVLGKVRAGEADAGLVYVTDVRDEAVDEVAIDGAEDAVNTYPIATLTEAPLAAEFQRFVLGAGSGVLRDAGFGAP</sequence>
<keyword evidence="3 4" id="KW-0732">Signal</keyword>
<evidence type="ECO:0000256" key="4">
    <source>
        <dbReference type="SAM" id="SignalP"/>
    </source>
</evidence>
<accession>A0ABW2BTX4</accession>
<dbReference type="EMBL" id="JBHSXX010000001">
    <property type="protein sequence ID" value="MFC6866486.1"/>
    <property type="molecule type" value="Genomic_DNA"/>
</dbReference>
<dbReference type="NCBIfam" id="TIGR01256">
    <property type="entry name" value="modA"/>
    <property type="match status" value="1"/>
</dbReference>
<comment type="caution">
    <text evidence="5">The sequence shown here is derived from an EMBL/GenBank/DDBJ whole genome shotgun (WGS) entry which is preliminary data.</text>
</comment>